<feature type="region of interest" description="Disordered" evidence="1">
    <location>
        <begin position="396"/>
        <end position="415"/>
    </location>
</feature>
<dbReference type="RefSeq" id="WP_378252598.1">
    <property type="nucleotide sequence ID" value="NZ_JBHSIT010000002.1"/>
</dbReference>
<reference evidence="4" key="1">
    <citation type="journal article" date="2019" name="Int. J. Syst. Evol. Microbiol.">
        <title>The Global Catalogue of Microorganisms (GCM) 10K type strain sequencing project: providing services to taxonomists for standard genome sequencing and annotation.</title>
        <authorList>
            <consortium name="The Broad Institute Genomics Platform"/>
            <consortium name="The Broad Institute Genome Sequencing Center for Infectious Disease"/>
            <person name="Wu L."/>
            <person name="Ma J."/>
        </authorList>
    </citation>
    <scope>NUCLEOTIDE SEQUENCE [LARGE SCALE GENOMIC DNA]</scope>
    <source>
        <strain evidence="4">KLKA75</strain>
    </source>
</reference>
<dbReference type="EMBL" id="JBHSIT010000002">
    <property type="protein sequence ID" value="MFC4906856.1"/>
    <property type="molecule type" value="Genomic_DNA"/>
</dbReference>
<organism evidence="3 4">
    <name type="scientific">Actinomadura gamaensis</name>
    <dbReference type="NCBI Taxonomy" id="1763541"/>
    <lineage>
        <taxon>Bacteria</taxon>
        <taxon>Bacillati</taxon>
        <taxon>Actinomycetota</taxon>
        <taxon>Actinomycetes</taxon>
        <taxon>Streptosporangiales</taxon>
        <taxon>Thermomonosporaceae</taxon>
        <taxon>Actinomadura</taxon>
    </lineage>
</organism>
<name>A0ABV9TRX0_9ACTN</name>
<proteinExistence type="predicted"/>
<evidence type="ECO:0000259" key="2">
    <source>
        <dbReference type="Pfam" id="PF13546"/>
    </source>
</evidence>
<sequence length="415" mass="45774">MRAQVLDVPPVVTDAERVAEWSDRLEDLLVEVGWVFPRVDLRRRAAACVRGLLAPLSRKNGWQLAEYAGDSEPGGQQHLLSRARWDADALRDFVRRYVVAGLDDGGEGLGPGGAGVLVLDETGFAKKGHASAGVARQFTGTLGGVFPCQVGVLAAWATACGQALIDRELYLPAEWTGDRPRCRAAHVPEQVGFATKPRKAEQMIERALPDLPTGRVWVAADEVYGRDGGFRAFLEERRLPYVVTVQANHSVLPRPGWRHLARLVGRFATDADWITLPAGPSVVESRSWQWWVRRVPDPDGELGEGAWARWILARRREPDADCDYFVGWGPQETPVEELVRVPGARWRVEEAIKLAKSACGLADYEVRSWHGWYRHITLSMLAAAFLAVQDATARRDEPAVLAGPPPSPAQRGGPR</sequence>
<comment type="caution">
    <text evidence="3">The sequence shown here is derived from an EMBL/GenBank/DDBJ whole genome shotgun (WGS) entry which is preliminary data.</text>
</comment>
<dbReference type="InterPro" id="IPR012337">
    <property type="entry name" value="RNaseH-like_sf"/>
</dbReference>
<protein>
    <submittedName>
        <fullName evidence="3">IS701 family transposase</fullName>
    </submittedName>
</protein>
<dbReference type="InterPro" id="IPR038721">
    <property type="entry name" value="IS701-like_DDE_dom"/>
</dbReference>
<dbReference type="Proteomes" id="UP001595872">
    <property type="component" value="Unassembled WGS sequence"/>
</dbReference>
<dbReference type="NCBIfam" id="NF033540">
    <property type="entry name" value="transpos_IS701"/>
    <property type="match status" value="1"/>
</dbReference>
<evidence type="ECO:0000313" key="3">
    <source>
        <dbReference type="EMBL" id="MFC4906856.1"/>
    </source>
</evidence>
<feature type="domain" description="Transposase IS701-like DDE" evidence="2">
    <location>
        <begin position="36"/>
        <end position="253"/>
    </location>
</feature>
<dbReference type="PANTHER" id="PTHR33627:SF1">
    <property type="entry name" value="TRANSPOSASE"/>
    <property type="match status" value="1"/>
</dbReference>
<dbReference type="InterPro" id="IPR039365">
    <property type="entry name" value="IS701-like"/>
</dbReference>
<gene>
    <name evidence="3" type="ORF">ACFPCY_05965</name>
</gene>
<evidence type="ECO:0000256" key="1">
    <source>
        <dbReference type="SAM" id="MobiDB-lite"/>
    </source>
</evidence>
<evidence type="ECO:0000313" key="4">
    <source>
        <dbReference type="Proteomes" id="UP001595872"/>
    </source>
</evidence>
<dbReference type="PANTHER" id="PTHR33627">
    <property type="entry name" value="TRANSPOSASE"/>
    <property type="match status" value="1"/>
</dbReference>
<keyword evidence="4" id="KW-1185">Reference proteome</keyword>
<accession>A0ABV9TRX0</accession>
<dbReference type="Pfam" id="PF13546">
    <property type="entry name" value="DDE_5"/>
    <property type="match status" value="1"/>
</dbReference>
<dbReference type="SUPFAM" id="SSF53098">
    <property type="entry name" value="Ribonuclease H-like"/>
    <property type="match status" value="1"/>
</dbReference>